<proteinExistence type="predicted"/>
<evidence type="ECO:0000313" key="4">
    <source>
        <dbReference type="Proteomes" id="UP001632038"/>
    </source>
</evidence>
<name>A0ABD3CUY7_9LAMI</name>
<protein>
    <recommendedName>
        <fullName evidence="5">Stress up-regulated Nod 19</fullName>
    </recommendedName>
</protein>
<dbReference type="AlphaFoldDB" id="A0ABD3CUY7"/>
<evidence type="ECO:0000313" key="3">
    <source>
        <dbReference type="EMBL" id="KAL3633136.1"/>
    </source>
</evidence>
<dbReference type="Pfam" id="PF07712">
    <property type="entry name" value="SURNod19"/>
    <property type="match status" value="1"/>
</dbReference>
<reference evidence="4" key="1">
    <citation type="journal article" date="2024" name="IScience">
        <title>Strigolactones Initiate the Formation of Haustorium-like Structures in Castilleja.</title>
        <authorList>
            <person name="Buerger M."/>
            <person name="Peterson D."/>
            <person name="Chory J."/>
        </authorList>
    </citation>
    <scope>NUCLEOTIDE SEQUENCE [LARGE SCALE GENOMIC DNA]</scope>
</reference>
<feature type="transmembrane region" description="Helical" evidence="1">
    <location>
        <begin position="419"/>
        <end position="437"/>
    </location>
</feature>
<gene>
    <name evidence="3" type="ORF">CASFOL_026120</name>
</gene>
<dbReference type="InterPro" id="IPR011692">
    <property type="entry name" value="Stress_up-reg_Nod19"/>
</dbReference>
<dbReference type="EMBL" id="JAVIJP010000032">
    <property type="protein sequence ID" value="KAL3633136.1"/>
    <property type="molecule type" value="Genomic_DNA"/>
</dbReference>
<keyword evidence="1" id="KW-1133">Transmembrane helix</keyword>
<evidence type="ECO:0000256" key="1">
    <source>
        <dbReference type="SAM" id="Phobius"/>
    </source>
</evidence>
<accession>A0ABD3CUY7</accession>
<dbReference type="PANTHER" id="PTHR33390">
    <property type="entry name" value="STRESS UP-REGULATED NOD 19 PROTEIN"/>
    <property type="match status" value="1"/>
</dbReference>
<dbReference type="PANTHER" id="PTHR33390:SF1">
    <property type="entry name" value="STRESS UP-REGULATED NOD 19 PROTEIN"/>
    <property type="match status" value="1"/>
</dbReference>
<organism evidence="3 4">
    <name type="scientific">Castilleja foliolosa</name>
    <dbReference type="NCBI Taxonomy" id="1961234"/>
    <lineage>
        <taxon>Eukaryota</taxon>
        <taxon>Viridiplantae</taxon>
        <taxon>Streptophyta</taxon>
        <taxon>Embryophyta</taxon>
        <taxon>Tracheophyta</taxon>
        <taxon>Spermatophyta</taxon>
        <taxon>Magnoliopsida</taxon>
        <taxon>eudicotyledons</taxon>
        <taxon>Gunneridae</taxon>
        <taxon>Pentapetalae</taxon>
        <taxon>asterids</taxon>
        <taxon>lamiids</taxon>
        <taxon>Lamiales</taxon>
        <taxon>Orobanchaceae</taxon>
        <taxon>Pedicularideae</taxon>
        <taxon>Castillejinae</taxon>
        <taxon>Castilleja</taxon>
    </lineage>
</organism>
<feature type="signal peptide" evidence="2">
    <location>
        <begin position="1"/>
        <end position="26"/>
    </location>
</feature>
<evidence type="ECO:0008006" key="5">
    <source>
        <dbReference type="Google" id="ProtNLM"/>
    </source>
</evidence>
<feature type="chain" id="PRO_5044837092" description="Stress up-regulated Nod 19" evidence="2">
    <location>
        <begin position="27"/>
        <end position="452"/>
    </location>
</feature>
<keyword evidence="2" id="KW-0732">Signal</keyword>
<keyword evidence="1" id="KW-0812">Transmembrane</keyword>
<keyword evidence="1" id="KW-0472">Membrane</keyword>
<dbReference type="Proteomes" id="UP001632038">
    <property type="component" value="Unassembled WGS sequence"/>
</dbReference>
<keyword evidence="4" id="KW-1185">Reference proteome</keyword>
<evidence type="ECO:0000256" key="2">
    <source>
        <dbReference type="SAM" id="SignalP"/>
    </source>
</evidence>
<sequence>MVCGSVRSLLYLSILVFLFTFRTSKAHPQNENGLKTETFLSPKFVLEPGSVSNKYYHNIDFPKAHIAIKSFDAEVIDKKGNPIPLHETYLHHWVVVRYYQRKGVRILTQSSDQRLHQSDRIVVRNDGLCDHGIVQYFGLGSETRRTATDVPDPYGIVVGNPSDVPVGYEEVWMLNVHAIDTRGAEDKLGCTECRCDLYNVTGRLLPTNYKGGLRCCYDEARCKVKEGFRGVKRSLYLRYKVTYVDWDASILPVKIYILDVTDIWTKADDRHRCLIEYDVESCGANDSCTHTRTLTVSLPTGGDVIYGVGHQHSGGVGSTLYGEGGREICSSYPTYGSGDEPGNEAGYIVGMSTCYPSSGSLKISSGEMLTLVSNYSSSKMHTGVMGLFYLLISDSSAKPENATLLSLAGAHEITAISKLLLYGIVVFGVGLVIILVLSSKGGREEGYEAIST</sequence>
<comment type="caution">
    <text evidence="3">The sequence shown here is derived from an EMBL/GenBank/DDBJ whole genome shotgun (WGS) entry which is preliminary data.</text>
</comment>